<protein>
    <submittedName>
        <fullName evidence="2">Uncharacterized protein</fullName>
    </submittedName>
</protein>
<evidence type="ECO:0000256" key="1">
    <source>
        <dbReference type="SAM" id="MobiDB-lite"/>
    </source>
</evidence>
<sequence>MTTSINNTVSTVFKEVVFTPAPTCHLIYTTEAAEDCEEYTYTTFIGTTDSVGGYINATLVVIETPVLSLCPLPTGKTSDIPSIVIPSISASSLSSLLIPTATPVTATPSPTKVSDNKPGLPNESSLTFTATSTTLKTITSCSDHNCNGVGGGDQGHTTTQGVTVTKDTLKANTTTGGVGSVGGDAGAQESTGTVSVSTNGENSGEGTNSALAGHPGEQGGATGSDVNPTSLPSVSQPVLEYPTGSGSRLELMNSYILALATFLALII</sequence>
<dbReference type="Proteomes" id="UP000307173">
    <property type="component" value="Unassembled WGS sequence"/>
</dbReference>
<keyword evidence="3" id="KW-1185">Reference proteome</keyword>
<name>A0A4T0WUH4_9ASCO</name>
<organism evidence="2 3">
    <name type="scientific">Pichia inconspicua</name>
    <dbReference type="NCBI Taxonomy" id="52247"/>
    <lineage>
        <taxon>Eukaryota</taxon>
        <taxon>Fungi</taxon>
        <taxon>Dikarya</taxon>
        <taxon>Ascomycota</taxon>
        <taxon>Saccharomycotina</taxon>
        <taxon>Pichiomycetes</taxon>
        <taxon>Pichiales</taxon>
        <taxon>Pichiaceae</taxon>
        <taxon>Pichia</taxon>
    </lineage>
</organism>
<gene>
    <name evidence="2" type="ORF">CANINC_005026</name>
</gene>
<evidence type="ECO:0000313" key="2">
    <source>
        <dbReference type="EMBL" id="TID13170.1"/>
    </source>
</evidence>
<comment type="caution">
    <text evidence="2">The sequence shown here is derived from an EMBL/GenBank/DDBJ whole genome shotgun (WGS) entry which is preliminary data.</text>
</comment>
<evidence type="ECO:0000313" key="3">
    <source>
        <dbReference type="Proteomes" id="UP000307173"/>
    </source>
</evidence>
<dbReference type="AlphaFoldDB" id="A0A4T0WUH4"/>
<feature type="compositionally biased region" description="Gly residues" evidence="1">
    <location>
        <begin position="176"/>
        <end position="185"/>
    </location>
</feature>
<feature type="region of interest" description="Disordered" evidence="1">
    <location>
        <begin position="106"/>
        <end position="125"/>
    </location>
</feature>
<accession>A0A4T0WUH4</accession>
<feature type="region of interest" description="Disordered" evidence="1">
    <location>
        <begin position="173"/>
        <end position="239"/>
    </location>
</feature>
<dbReference type="EMBL" id="SELW01000681">
    <property type="protein sequence ID" value="TID13170.1"/>
    <property type="molecule type" value="Genomic_DNA"/>
</dbReference>
<proteinExistence type="predicted"/>
<feature type="compositionally biased region" description="Polar residues" evidence="1">
    <location>
        <begin position="224"/>
        <end position="236"/>
    </location>
</feature>
<reference evidence="2 3" key="1">
    <citation type="journal article" date="2019" name="Front. Genet.">
        <title>Whole-Genome Sequencing of the Opportunistic Yeast Pathogen Candida inconspicua Uncovers Its Hybrid Origin.</title>
        <authorList>
            <person name="Mixao V."/>
            <person name="Hansen A.P."/>
            <person name="Saus E."/>
            <person name="Boekhout T."/>
            <person name="Lass-Florl C."/>
            <person name="Gabaldon T."/>
        </authorList>
    </citation>
    <scope>NUCLEOTIDE SEQUENCE [LARGE SCALE GENOMIC DNA]</scope>
    <source>
        <strain evidence="2 3">CBS 180</strain>
    </source>
</reference>
<feature type="compositionally biased region" description="Polar residues" evidence="1">
    <location>
        <begin position="188"/>
        <end position="210"/>
    </location>
</feature>